<evidence type="ECO:0000256" key="1">
    <source>
        <dbReference type="SAM" id="MobiDB-lite"/>
    </source>
</evidence>
<protein>
    <submittedName>
        <fullName evidence="3">Uncharacterized protein</fullName>
    </submittedName>
</protein>
<evidence type="ECO:0000313" key="3">
    <source>
        <dbReference type="WBParaSite" id="L893_g20870.t1"/>
    </source>
</evidence>
<evidence type="ECO:0000313" key="2">
    <source>
        <dbReference type="Proteomes" id="UP000095287"/>
    </source>
</evidence>
<organism evidence="2 3">
    <name type="scientific">Steinernema glaseri</name>
    <dbReference type="NCBI Taxonomy" id="37863"/>
    <lineage>
        <taxon>Eukaryota</taxon>
        <taxon>Metazoa</taxon>
        <taxon>Ecdysozoa</taxon>
        <taxon>Nematoda</taxon>
        <taxon>Chromadorea</taxon>
        <taxon>Rhabditida</taxon>
        <taxon>Tylenchina</taxon>
        <taxon>Panagrolaimomorpha</taxon>
        <taxon>Strongyloidoidea</taxon>
        <taxon>Steinernematidae</taxon>
        <taxon>Steinernema</taxon>
    </lineage>
</organism>
<reference evidence="3" key="1">
    <citation type="submission" date="2016-11" db="UniProtKB">
        <authorList>
            <consortium name="WormBaseParasite"/>
        </authorList>
    </citation>
    <scope>IDENTIFICATION</scope>
</reference>
<name>A0A1I7YXW9_9BILA</name>
<dbReference type="WBParaSite" id="L893_g20870.t1">
    <property type="protein sequence ID" value="L893_g20870.t1"/>
    <property type="gene ID" value="L893_g20870"/>
</dbReference>
<sequence>MSLTRSRRRDHNRALPRRRGGSFGQNGNLPQLPATSPEEKAGLVCFASLLSAAIRMSAIRICFVSEGTYPSVDDSRFHSELCRRSAVVDVSR</sequence>
<feature type="compositionally biased region" description="Basic residues" evidence="1">
    <location>
        <begin position="1"/>
        <end position="20"/>
    </location>
</feature>
<feature type="region of interest" description="Disordered" evidence="1">
    <location>
        <begin position="1"/>
        <end position="36"/>
    </location>
</feature>
<proteinExistence type="predicted"/>
<keyword evidence="2" id="KW-1185">Reference proteome</keyword>
<accession>A0A1I7YXW9</accession>
<dbReference type="AlphaFoldDB" id="A0A1I7YXW9"/>
<dbReference type="Proteomes" id="UP000095287">
    <property type="component" value="Unplaced"/>
</dbReference>